<evidence type="ECO:0000313" key="2">
    <source>
        <dbReference type="Proteomes" id="UP000284152"/>
    </source>
</evidence>
<protein>
    <submittedName>
        <fullName evidence="1">Phage tail protein I</fullName>
    </submittedName>
</protein>
<comment type="caution">
    <text evidence="1">The sequence shown here is derived from an EMBL/GenBank/DDBJ whole genome shotgun (WGS) entry which is preliminary data.</text>
</comment>
<reference evidence="1 2" key="1">
    <citation type="submission" date="2018-08" db="EMBL/GenBank/DDBJ databases">
        <title>A genome reference for cultivated species of the human gut microbiota.</title>
        <authorList>
            <person name="Zou Y."/>
            <person name="Xue W."/>
            <person name="Luo G."/>
        </authorList>
    </citation>
    <scope>NUCLEOTIDE SEQUENCE [LARGE SCALE GENOMIC DNA]</scope>
    <source>
        <strain evidence="1 2">AF42-21</strain>
    </source>
</reference>
<dbReference type="InterPro" id="IPR006521">
    <property type="entry name" value="Tail_protein_I"/>
</dbReference>
<dbReference type="AlphaFoldDB" id="A0A415HAB7"/>
<accession>A0A415HAB7</accession>
<gene>
    <name evidence="1" type="ORF">DW054_02370</name>
</gene>
<proteinExistence type="predicted"/>
<evidence type="ECO:0000313" key="1">
    <source>
        <dbReference type="EMBL" id="RHK65529.1"/>
    </source>
</evidence>
<name>A0A415HAB7_9FIRM</name>
<dbReference type="Pfam" id="PF09684">
    <property type="entry name" value="Tail_P2_I"/>
    <property type="match status" value="1"/>
</dbReference>
<organism evidence="1 2">
    <name type="scientific">Dorea formicigenerans</name>
    <dbReference type="NCBI Taxonomy" id="39486"/>
    <lineage>
        <taxon>Bacteria</taxon>
        <taxon>Bacillati</taxon>
        <taxon>Bacillota</taxon>
        <taxon>Clostridia</taxon>
        <taxon>Lachnospirales</taxon>
        <taxon>Lachnospiraceae</taxon>
        <taxon>Dorea</taxon>
    </lineage>
</organism>
<dbReference type="NCBIfam" id="TIGR01634">
    <property type="entry name" value="tail_P2_I"/>
    <property type="match status" value="1"/>
</dbReference>
<sequence length="273" mass="31072">MARMSIFNPDMAKLLPKFMKADKTDVALSHAMDVLLAKPANRAKILRKWDQIDNMNDTQLDEMAWEFNIDWWDSSFSLETKRSVIRTCYRVHEKRGTKWAVEELITSAFGMGKVTEWFEYGGQPYWFKIQTSATLTKDGMLYFLNMIDKVKNARSHVEMIEVTRTIQQPLHGGTAYHSFSKCVVLDHFQETRKAEITQHGGTSRGSYHSRNSIMDYFALEYSASIVSNVGTAAGQSQGKAGAIEHFDDVQPLELQLAAGVAHTNHIKNIIKEE</sequence>
<dbReference type="EMBL" id="QRNS01000003">
    <property type="protein sequence ID" value="RHK65529.1"/>
    <property type="molecule type" value="Genomic_DNA"/>
</dbReference>
<dbReference type="Proteomes" id="UP000284152">
    <property type="component" value="Unassembled WGS sequence"/>
</dbReference>